<feature type="domain" description="Sigma-54 factor interaction" evidence="8">
    <location>
        <begin position="321"/>
        <end position="542"/>
    </location>
</feature>
<dbReference type="Pfam" id="PF01590">
    <property type="entry name" value="GAF"/>
    <property type="match status" value="1"/>
</dbReference>
<dbReference type="AlphaFoldDB" id="A0A933NYV6"/>
<dbReference type="PROSITE" id="PS50045">
    <property type="entry name" value="SIGMA54_INTERACT_4"/>
    <property type="match status" value="1"/>
</dbReference>
<evidence type="ECO:0000256" key="7">
    <source>
        <dbReference type="ARBA" id="ARBA00023163"/>
    </source>
</evidence>
<organism evidence="9 10">
    <name type="scientific">Devosia nanyangense</name>
    <dbReference type="NCBI Taxonomy" id="1228055"/>
    <lineage>
        <taxon>Bacteria</taxon>
        <taxon>Pseudomonadati</taxon>
        <taxon>Pseudomonadota</taxon>
        <taxon>Alphaproteobacteria</taxon>
        <taxon>Hyphomicrobiales</taxon>
        <taxon>Devosiaceae</taxon>
        <taxon>Devosia</taxon>
    </lineage>
</organism>
<dbReference type="InterPro" id="IPR027417">
    <property type="entry name" value="P-loop_NTPase"/>
</dbReference>
<evidence type="ECO:0000256" key="2">
    <source>
        <dbReference type="ARBA" id="ARBA00022840"/>
    </source>
</evidence>
<keyword evidence="2" id="KW-0067">ATP-binding</keyword>
<evidence type="ECO:0000313" key="10">
    <source>
        <dbReference type="Proteomes" id="UP000782610"/>
    </source>
</evidence>
<comment type="caution">
    <text evidence="9">The sequence shown here is derived from an EMBL/GenBank/DDBJ whole genome shotgun (WGS) entry which is preliminary data.</text>
</comment>
<reference evidence="9" key="1">
    <citation type="submission" date="2020-07" db="EMBL/GenBank/DDBJ databases">
        <title>Huge and variable diversity of episymbiotic CPR bacteria and DPANN archaea in groundwater ecosystems.</title>
        <authorList>
            <person name="He C.Y."/>
            <person name="Keren R."/>
            <person name="Whittaker M."/>
            <person name="Farag I.F."/>
            <person name="Doudna J."/>
            <person name="Cate J.H.D."/>
            <person name="Banfield J.F."/>
        </authorList>
    </citation>
    <scope>NUCLEOTIDE SEQUENCE</scope>
    <source>
        <strain evidence="9">NC_groundwater_1586_Pr3_B-0.1um_66_15</strain>
    </source>
</reference>
<keyword evidence="3" id="KW-0902">Two-component regulatory system</keyword>
<dbReference type="Pfam" id="PF02954">
    <property type="entry name" value="HTH_8"/>
    <property type="match status" value="1"/>
</dbReference>
<keyword evidence="6" id="KW-0010">Activator</keyword>
<dbReference type="Pfam" id="PF25601">
    <property type="entry name" value="AAA_lid_14"/>
    <property type="match status" value="1"/>
</dbReference>
<dbReference type="InterPro" id="IPR009057">
    <property type="entry name" value="Homeodomain-like_sf"/>
</dbReference>
<dbReference type="Gene3D" id="3.40.50.300">
    <property type="entry name" value="P-loop containing nucleotide triphosphate hydrolases"/>
    <property type="match status" value="1"/>
</dbReference>
<dbReference type="SUPFAM" id="SSF46689">
    <property type="entry name" value="Homeodomain-like"/>
    <property type="match status" value="1"/>
</dbReference>
<dbReference type="GO" id="GO:0000160">
    <property type="term" value="P:phosphorelay signal transduction system"/>
    <property type="evidence" value="ECO:0007669"/>
    <property type="project" value="UniProtKB-KW"/>
</dbReference>
<keyword evidence="7" id="KW-0804">Transcription</keyword>
<evidence type="ECO:0000256" key="4">
    <source>
        <dbReference type="ARBA" id="ARBA00023015"/>
    </source>
</evidence>
<dbReference type="GO" id="GO:0043565">
    <property type="term" value="F:sequence-specific DNA binding"/>
    <property type="evidence" value="ECO:0007669"/>
    <property type="project" value="InterPro"/>
</dbReference>
<evidence type="ECO:0000256" key="6">
    <source>
        <dbReference type="ARBA" id="ARBA00023159"/>
    </source>
</evidence>
<dbReference type="FunFam" id="3.40.50.300:FF:000006">
    <property type="entry name" value="DNA-binding transcriptional regulator NtrC"/>
    <property type="match status" value="1"/>
</dbReference>
<dbReference type="GO" id="GO:0006355">
    <property type="term" value="P:regulation of DNA-templated transcription"/>
    <property type="evidence" value="ECO:0007669"/>
    <property type="project" value="InterPro"/>
</dbReference>
<keyword evidence="5" id="KW-0238">DNA-binding</keyword>
<gene>
    <name evidence="9" type="ORF">HY834_13065</name>
</gene>
<dbReference type="SUPFAM" id="SSF52540">
    <property type="entry name" value="P-loop containing nucleoside triphosphate hydrolases"/>
    <property type="match status" value="1"/>
</dbReference>
<dbReference type="GO" id="GO:0005524">
    <property type="term" value="F:ATP binding"/>
    <property type="evidence" value="ECO:0007669"/>
    <property type="project" value="UniProtKB-KW"/>
</dbReference>
<dbReference type="PANTHER" id="PTHR32071">
    <property type="entry name" value="TRANSCRIPTIONAL REGULATORY PROTEIN"/>
    <property type="match status" value="1"/>
</dbReference>
<dbReference type="InterPro" id="IPR058031">
    <property type="entry name" value="AAA_lid_NorR"/>
</dbReference>
<accession>A0A933NYV6</accession>
<dbReference type="EMBL" id="JACRAF010000036">
    <property type="protein sequence ID" value="MBI4922670.1"/>
    <property type="molecule type" value="Genomic_DNA"/>
</dbReference>
<dbReference type="InterPro" id="IPR029016">
    <property type="entry name" value="GAF-like_dom_sf"/>
</dbReference>
<dbReference type="Pfam" id="PF00158">
    <property type="entry name" value="Sigma54_activat"/>
    <property type="match status" value="1"/>
</dbReference>
<keyword evidence="4" id="KW-0805">Transcription regulation</keyword>
<sequence>MQERAEDEILAAARRGFIDNGGVPDGLISEPILRSWQRCVAQGLDMTRPSPHEPMDGSALRDLQERNDRLRALSRPELAGLRAEAKLTDSIVILTDPSGLVLDTAGAAEFADQASRVALRPGVAWSEASTGTNAIGTALVERRPIEVLGAEHFFEPNRMLSCAASPIFDPQGRLAGVLDMSNHASIRHLHALGLVRLAAEQIEHRFFAHGFEHCRLVRFHRAEDYLGTAREAVLVFDGDTLVAGNRRALRLLGLDWRAIGSKSLPDLFVELHEGGDRQRLRTRAGEAFFGEITEPRAGKPAARPVAARIAAGDIEPVYEPEVRDQLARGVRLVDADIPLLIQGETGTGKEVFARHLHALSSRSKKPLVAVNCAALPEALIEAELFGYEEGAFTGATRGGRKGLLEQAAGGVLFLDEIGDMPLTLQSRLLRVLQDKGVTPLGAGKVRTIDFALICATHQPLKQLIDSGRFRADLYFRIAQYKIELEPVRASADPAAVISAIWTRLGGDAAGIPLSPEALDTLARYRWPGNFRQLVGTLRAALALAPPGRPLAVSDLPGDLADDGEAGPAAIRTLSSDATLRDVTEATMLAALAAADGNVSRAARQLGVDRSTFYRRIIRPTKLQG</sequence>
<name>A0A933NYV6_9HYPH</name>
<evidence type="ECO:0000259" key="8">
    <source>
        <dbReference type="PROSITE" id="PS50045"/>
    </source>
</evidence>
<dbReference type="InterPro" id="IPR002197">
    <property type="entry name" value="HTH_Fis"/>
</dbReference>
<evidence type="ECO:0000313" key="9">
    <source>
        <dbReference type="EMBL" id="MBI4922670.1"/>
    </source>
</evidence>
<evidence type="ECO:0000256" key="1">
    <source>
        <dbReference type="ARBA" id="ARBA00022741"/>
    </source>
</evidence>
<dbReference type="SUPFAM" id="SSF55781">
    <property type="entry name" value="GAF domain-like"/>
    <property type="match status" value="1"/>
</dbReference>
<dbReference type="InterPro" id="IPR003593">
    <property type="entry name" value="AAA+_ATPase"/>
</dbReference>
<dbReference type="Gene3D" id="3.30.450.40">
    <property type="match status" value="1"/>
</dbReference>
<evidence type="ECO:0000256" key="3">
    <source>
        <dbReference type="ARBA" id="ARBA00023012"/>
    </source>
</evidence>
<dbReference type="PANTHER" id="PTHR32071:SF77">
    <property type="entry name" value="TRANSCRIPTIONAL REGULATORY PROTEIN"/>
    <property type="match status" value="1"/>
</dbReference>
<dbReference type="Gene3D" id="1.10.10.60">
    <property type="entry name" value="Homeodomain-like"/>
    <property type="match status" value="1"/>
</dbReference>
<dbReference type="InterPro" id="IPR002078">
    <property type="entry name" value="Sigma_54_int"/>
</dbReference>
<dbReference type="PROSITE" id="PS00675">
    <property type="entry name" value="SIGMA54_INTERACT_1"/>
    <property type="match status" value="1"/>
</dbReference>
<protein>
    <submittedName>
        <fullName evidence="9">Sigma-54-dependent Fis family transcriptional regulator</fullName>
    </submittedName>
</protein>
<dbReference type="Proteomes" id="UP000782610">
    <property type="component" value="Unassembled WGS sequence"/>
</dbReference>
<dbReference type="InterPro" id="IPR003018">
    <property type="entry name" value="GAF"/>
</dbReference>
<dbReference type="SMART" id="SM00382">
    <property type="entry name" value="AAA"/>
    <property type="match status" value="1"/>
</dbReference>
<dbReference type="InterPro" id="IPR025662">
    <property type="entry name" value="Sigma_54_int_dom_ATP-bd_1"/>
</dbReference>
<proteinExistence type="predicted"/>
<keyword evidence="1" id="KW-0547">Nucleotide-binding</keyword>
<evidence type="ECO:0000256" key="5">
    <source>
        <dbReference type="ARBA" id="ARBA00023125"/>
    </source>
</evidence>
<dbReference type="Gene3D" id="1.10.8.60">
    <property type="match status" value="1"/>
</dbReference>
<dbReference type="CDD" id="cd00009">
    <property type="entry name" value="AAA"/>
    <property type="match status" value="1"/>
</dbReference>